<proteinExistence type="predicted"/>
<dbReference type="EMBL" id="SNRW01003381">
    <property type="protein sequence ID" value="KAA6390010.1"/>
    <property type="molecule type" value="Genomic_DNA"/>
</dbReference>
<evidence type="ECO:0000313" key="2">
    <source>
        <dbReference type="Proteomes" id="UP000324800"/>
    </source>
</evidence>
<evidence type="ECO:0000313" key="1">
    <source>
        <dbReference type="EMBL" id="KAA6390010.1"/>
    </source>
</evidence>
<gene>
    <name evidence="1" type="ORF">EZS28_014464</name>
</gene>
<reference evidence="1 2" key="1">
    <citation type="submission" date="2019-03" db="EMBL/GenBank/DDBJ databases">
        <title>Single cell metagenomics reveals metabolic interactions within the superorganism composed of flagellate Streblomastix strix and complex community of Bacteroidetes bacteria on its surface.</title>
        <authorList>
            <person name="Treitli S.C."/>
            <person name="Kolisko M."/>
            <person name="Husnik F."/>
            <person name="Keeling P."/>
            <person name="Hampl V."/>
        </authorList>
    </citation>
    <scope>NUCLEOTIDE SEQUENCE [LARGE SCALE GENOMIC DNA]</scope>
    <source>
        <strain evidence="1">ST1C</strain>
    </source>
</reference>
<accession>A0A5J4W5H9</accession>
<name>A0A5J4W5H9_9EUKA</name>
<comment type="caution">
    <text evidence="1">The sequence shown here is derived from an EMBL/GenBank/DDBJ whole genome shotgun (WGS) entry which is preliminary data.</text>
</comment>
<dbReference type="Proteomes" id="UP000324800">
    <property type="component" value="Unassembled WGS sequence"/>
</dbReference>
<dbReference type="AlphaFoldDB" id="A0A5J4W5H9"/>
<sequence length="229" mass="25431">MTEEAFPRQQVDLKKHLTNSEIHERATEAEESTKINEVLRTVNLNDDQIKIAAEQQVHKAVWLPKRCDESTDISTLNQFITFVGYVDSNRVIRNKFMEIRSLGDKEAKALKLLDKFKSMIKDKECTFANIQNNTVNGNGGVINGIFSNTSGSLLISGTASTFTICTVPIDSGHGGAIYLEIQIRIEIKYELASASYSTGNETQYGKNLFINAANLRIAISIGDPSQIKI</sequence>
<organism evidence="1 2">
    <name type="scientific">Streblomastix strix</name>
    <dbReference type="NCBI Taxonomy" id="222440"/>
    <lineage>
        <taxon>Eukaryota</taxon>
        <taxon>Metamonada</taxon>
        <taxon>Preaxostyla</taxon>
        <taxon>Oxymonadida</taxon>
        <taxon>Streblomastigidae</taxon>
        <taxon>Streblomastix</taxon>
    </lineage>
</organism>
<protein>
    <submittedName>
        <fullName evidence="1">Uncharacterized protein</fullName>
    </submittedName>
</protein>